<sequence length="421" mass="48002">MRLLNTGTYEVGEPEYSINQRYAILSHRWHAKEISYQQLESAEKIAKSMNLPHFAKIRSACAKAASLGYQWLWIDTCCINKQDNAELTESLNSMYKWYSQASECLIYLSDVNHTVAKGPTPFVVAAADESKVPESQWFTRGWTLQELLACKTARFYDVNWDEIGTKETLAPDLQRITHIEAGYLDHRKSLQLASIATKLSWVCDRITTRPEDKVYSLVGLFDVYLPIQYGEGLNKAFRRLQLELLTTPDESIFAWTLPGPSWEPPPGYDSDEYGLLAPSIECFGKSGGVTHVNKADYRPRSAAGYSMVQTGVMFPVPTIEFEKKVWNWYTISGLFVPPATIPLLAYAERRRNKFGFSLTLNCWNVDNGRVGAPVRIWIRKGDESSHFEVWRRFRCDEWILGTQAAKWRRSGPVTELAVAQP</sequence>
<organism evidence="2 3">
    <name type="scientific">Cryoendolithus antarcticus</name>
    <dbReference type="NCBI Taxonomy" id="1507870"/>
    <lineage>
        <taxon>Eukaryota</taxon>
        <taxon>Fungi</taxon>
        <taxon>Dikarya</taxon>
        <taxon>Ascomycota</taxon>
        <taxon>Pezizomycotina</taxon>
        <taxon>Dothideomycetes</taxon>
        <taxon>Dothideomycetidae</taxon>
        <taxon>Cladosporiales</taxon>
        <taxon>Cladosporiaceae</taxon>
        <taxon>Cryoendolithus</taxon>
    </lineage>
</organism>
<dbReference type="Pfam" id="PF06985">
    <property type="entry name" value="HET"/>
    <property type="match status" value="1"/>
</dbReference>
<reference evidence="3" key="1">
    <citation type="submission" date="2017-03" db="EMBL/GenBank/DDBJ databases">
        <title>Genomes of endolithic fungi from Antarctica.</title>
        <authorList>
            <person name="Coleine C."/>
            <person name="Masonjones S."/>
            <person name="Stajich J.E."/>
        </authorList>
    </citation>
    <scope>NUCLEOTIDE SEQUENCE [LARGE SCALE GENOMIC DNA]</scope>
    <source>
        <strain evidence="3">CCFEE 5527</strain>
    </source>
</reference>
<dbReference type="Proteomes" id="UP000192596">
    <property type="component" value="Unassembled WGS sequence"/>
</dbReference>
<dbReference type="EMBL" id="NAJO01000002">
    <property type="protein sequence ID" value="OQO14394.1"/>
    <property type="molecule type" value="Genomic_DNA"/>
</dbReference>
<comment type="caution">
    <text evidence="2">The sequence shown here is derived from an EMBL/GenBank/DDBJ whole genome shotgun (WGS) entry which is preliminary data.</text>
</comment>
<dbReference type="InterPro" id="IPR010730">
    <property type="entry name" value="HET"/>
</dbReference>
<gene>
    <name evidence="2" type="ORF">B0A48_01270</name>
</gene>
<accession>A0A1V8TSU6</accession>
<dbReference type="PANTHER" id="PTHR10622:SF10">
    <property type="entry name" value="HET DOMAIN-CONTAINING PROTEIN"/>
    <property type="match status" value="1"/>
</dbReference>
<proteinExistence type="predicted"/>
<keyword evidence="3" id="KW-1185">Reference proteome</keyword>
<dbReference type="InParanoid" id="A0A1V8TSU6"/>
<dbReference type="STRING" id="1507870.A0A1V8TSU6"/>
<name>A0A1V8TSU6_9PEZI</name>
<dbReference type="PANTHER" id="PTHR10622">
    <property type="entry name" value="HET DOMAIN-CONTAINING PROTEIN"/>
    <property type="match status" value="1"/>
</dbReference>
<protein>
    <recommendedName>
        <fullName evidence="1">Heterokaryon incompatibility domain-containing protein</fullName>
    </recommendedName>
</protein>
<evidence type="ECO:0000313" key="3">
    <source>
        <dbReference type="Proteomes" id="UP000192596"/>
    </source>
</evidence>
<feature type="domain" description="Heterokaryon incompatibility" evidence="1">
    <location>
        <begin position="22"/>
        <end position="114"/>
    </location>
</feature>
<dbReference type="AlphaFoldDB" id="A0A1V8TSU6"/>
<dbReference type="OrthoDB" id="20872at2759"/>
<evidence type="ECO:0000259" key="1">
    <source>
        <dbReference type="Pfam" id="PF06985"/>
    </source>
</evidence>
<evidence type="ECO:0000313" key="2">
    <source>
        <dbReference type="EMBL" id="OQO14394.1"/>
    </source>
</evidence>